<dbReference type="Proteomes" id="UP000727907">
    <property type="component" value="Unassembled WGS sequence"/>
</dbReference>
<reference evidence="1 2" key="1">
    <citation type="submission" date="2021-06" db="EMBL/GenBank/DDBJ databases">
        <authorList>
            <person name="Lee D.H."/>
        </authorList>
    </citation>
    <scope>NUCLEOTIDE SEQUENCE [LARGE SCALE GENOMIC DNA]</scope>
    <source>
        <strain evidence="1 2">MMS21-HV4-11</strain>
    </source>
</reference>
<comment type="caution">
    <text evidence="1">The sequence shown here is derived from an EMBL/GenBank/DDBJ whole genome shotgun (WGS) entry which is preliminary data.</text>
</comment>
<proteinExistence type="predicted"/>
<gene>
    <name evidence="1" type="ORF">KQ910_06230</name>
</gene>
<evidence type="ECO:0000313" key="2">
    <source>
        <dbReference type="Proteomes" id="UP000727907"/>
    </source>
</evidence>
<sequence length="83" mass="9180">MPTVHRAGNLRFVIFLDDHGPPHVHVFSGRAEAKILLGSDGEGPELEWARGFDRAGLRRVLVEAMASRAKLRAAWRRVHGAEG</sequence>
<keyword evidence="2" id="KW-1185">Reference proteome</keyword>
<dbReference type="RefSeq" id="WP_216957601.1">
    <property type="nucleotide sequence ID" value="NZ_JAHOPB010000001.1"/>
</dbReference>
<accession>A0ABS6IFH8</accession>
<organism evidence="1 2">
    <name type="scientific">Reyranella humidisoli</name>
    <dbReference type="NCBI Taxonomy" id="2849149"/>
    <lineage>
        <taxon>Bacteria</taxon>
        <taxon>Pseudomonadati</taxon>
        <taxon>Pseudomonadota</taxon>
        <taxon>Alphaproteobacteria</taxon>
        <taxon>Hyphomicrobiales</taxon>
        <taxon>Reyranellaceae</taxon>
        <taxon>Reyranella</taxon>
    </lineage>
</organism>
<evidence type="ECO:0000313" key="1">
    <source>
        <dbReference type="EMBL" id="MBU8873353.1"/>
    </source>
</evidence>
<dbReference type="InterPro" id="IPR025427">
    <property type="entry name" value="DUF4160"/>
</dbReference>
<name>A0ABS6IFH8_9HYPH</name>
<dbReference type="Pfam" id="PF13711">
    <property type="entry name" value="DUF4160"/>
    <property type="match status" value="1"/>
</dbReference>
<dbReference type="EMBL" id="JAHOPB010000001">
    <property type="protein sequence ID" value="MBU8873353.1"/>
    <property type="molecule type" value="Genomic_DNA"/>
</dbReference>
<protein>
    <submittedName>
        <fullName evidence="1">DUF4160 domain-containing protein</fullName>
    </submittedName>
</protein>